<keyword evidence="1" id="KW-0812">Transmembrane</keyword>
<evidence type="ECO:0000313" key="3">
    <source>
        <dbReference type="Proteomes" id="UP000008555"/>
    </source>
</evidence>
<dbReference type="SMR" id="A9KEZ2"/>
<dbReference type="Proteomes" id="UP000008555">
    <property type="component" value="Chromosome"/>
</dbReference>
<keyword evidence="1" id="KW-0472">Membrane</keyword>
<evidence type="ECO:0000313" key="2">
    <source>
        <dbReference type="EMBL" id="ABS77514.2"/>
    </source>
</evidence>
<feature type="transmembrane region" description="Helical" evidence="1">
    <location>
        <begin position="142"/>
        <end position="164"/>
    </location>
</feature>
<organism evidence="2 3">
    <name type="scientific">Coxiella burnetii (strain Dugway 5J108-111)</name>
    <dbReference type="NCBI Taxonomy" id="434922"/>
    <lineage>
        <taxon>Bacteria</taxon>
        <taxon>Pseudomonadati</taxon>
        <taxon>Pseudomonadota</taxon>
        <taxon>Gammaproteobacteria</taxon>
        <taxon>Legionellales</taxon>
        <taxon>Coxiellaceae</taxon>
        <taxon>Coxiella</taxon>
    </lineage>
</organism>
<evidence type="ECO:0000256" key="1">
    <source>
        <dbReference type="SAM" id="Phobius"/>
    </source>
</evidence>
<dbReference type="KEGG" id="cbd:CBUD_0048"/>
<sequence>MRPIHMAGEEDLQPINLKISIYLESLNTERPSRYMNLMKERLQKKMEQQVKKQKSKSRSKAKEILTNNSKIIATATSVPLTVGAYGILVGSATPFLASQTNSFIQSSVHRGFENLTGSGLMSTIMNPISNGLSSVLGNTAEAAITIATPIAVLYFVPTLFRLFFYVSKKMVHLLANLFDSTESHSLNSEYFESGLPLLTLLCNLSTLAIIDDLTLRLKAVGIEKISINLIKLKNKILNKENSNLNVEEKMLYDLAKKNSEKLIALALKIGEEKIFKRIQSLESVTSLKAQIQKFIPKVDMWANGKIDFWITVMGALIDKESVQARETFFNTLQSISTLKTPNAPNPHSLFQLDMEPRHKQREKFSPTDQPTYGRQAF</sequence>
<name>A9KEZ2_COXBN</name>
<protein>
    <submittedName>
        <fullName evidence="2">Hypothetical membrane associated protein</fullName>
    </submittedName>
</protein>
<keyword evidence="1" id="KW-1133">Transmembrane helix</keyword>
<proteinExistence type="predicted"/>
<dbReference type="EMBL" id="CP000733">
    <property type="protein sequence ID" value="ABS77514.2"/>
    <property type="molecule type" value="Genomic_DNA"/>
</dbReference>
<dbReference type="HOGENOM" id="CLU_733027_0_0_6"/>
<reference evidence="2 3" key="1">
    <citation type="journal article" date="2009" name="Infect. Immun.">
        <title>Comparative genomics reveal extensive transposon-mediated genomic plasticity and diversity among potential effector proteins within the genus Coxiella.</title>
        <authorList>
            <person name="Beare P.A."/>
            <person name="Unsworth N."/>
            <person name="Andoh M."/>
            <person name="Voth D.E."/>
            <person name="Omsland A."/>
            <person name="Gilk S.D."/>
            <person name="Williams K.P."/>
            <person name="Sobral B.W."/>
            <person name="Kupko J.J.III."/>
            <person name="Porcella S.F."/>
            <person name="Samuel J.E."/>
            <person name="Heinzen R.A."/>
        </authorList>
    </citation>
    <scope>NUCLEOTIDE SEQUENCE [LARGE SCALE GENOMIC DNA]</scope>
    <source>
        <strain evidence="2 3">Dugway 5J108-111</strain>
    </source>
</reference>
<gene>
    <name evidence="2" type="ordered locus">CBUD_0048</name>
</gene>
<dbReference type="RefSeq" id="WP_010958463.1">
    <property type="nucleotide sequence ID" value="NC_009727.1"/>
</dbReference>
<accession>A9KEZ2</accession>
<dbReference type="AlphaFoldDB" id="A9KEZ2"/>